<dbReference type="OrthoDB" id="525159at2759"/>
<feature type="transmembrane region" description="Helical" evidence="1">
    <location>
        <begin position="151"/>
        <end position="167"/>
    </location>
</feature>
<dbReference type="SUPFAM" id="SSF46565">
    <property type="entry name" value="Chaperone J-domain"/>
    <property type="match status" value="1"/>
</dbReference>
<dbReference type="OMA" id="HCPKPRI"/>
<evidence type="ECO:0000313" key="3">
    <source>
        <dbReference type="Proteomes" id="UP000825935"/>
    </source>
</evidence>
<comment type="caution">
    <text evidence="2">The sequence shown here is derived from an EMBL/GenBank/DDBJ whole genome shotgun (WGS) entry which is preliminary data.</text>
</comment>
<keyword evidence="1" id="KW-1133">Transmembrane helix</keyword>
<organism evidence="2 3">
    <name type="scientific">Ceratopteris richardii</name>
    <name type="common">Triangle waterfern</name>
    <dbReference type="NCBI Taxonomy" id="49495"/>
    <lineage>
        <taxon>Eukaryota</taxon>
        <taxon>Viridiplantae</taxon>
        <taxon>Streptophyta</taxon>
        <taxon>Embryophyta</taxon>
        <taxon>Tracheophyta</taxon>
        <taxon>Polypodiopsida</taxon>
        <taxon>Polypodiidae</taxon>
        <taxon>Polypodiales</taxon>
        <taxon>Pteridineae</taxon>
        <taxon>Pteridaceae</taxon>
        <taxon>Parkerioideae</taxon>
        <taxon>Ceratopteris</taxon>
    </lineage>
</organism>
<dbReference type="PANTHER" id="PTHR33372:SF5">
    <property type="entry name" value="PROTEIN CHLOROPLAST J-LIKE DOMAIN 1, CHLOROPLASTIC"/>
    <property type="match status" value="1"/>
</dbReference>
<sequence>MSSASSLLCFGSSGYASSLVSLRAHISIRSLSVKRARLQIRCSSASFSEGSQTAEPDENPYKVLGINPFESFEKVKAAYSKKQKDAEKRGDEAALSRIERAYDKIMMAQLANRKQGLTFGALEVSKDIKYADKQPIVPWGPRYAPSSKRDILINLAISSVFGLWIICTQSADWKPFQFLIFGYMWRVFDKLQHYEKAEPSLPSEDDDGGEVRSSTKGGKRLLRTLGLVFSSVAVCSLAYTGLLNGIELLGQYIPRFLINSQELIVTVATSVMLFFVGSYYR</sequence>
<accession>A0A8T2VA02</accession>
<keyword evidence="3" id="KW-1185">Reference proteome</keyword>
<proteinExistence type="predicted"/>
<dbReference type="InterPro" id="IPR021788">
    <property type="entry name" value="CPP1-like"/>
</dbReference>
<dbReference type="EMBL" id="CM035408">
    <property type="protein sequence ID" value="KAH7441189.1"/>
    <property type="molecule type" value="Genomic_DNA"/>
</dbReference>
<reference evidence="2" key="1">
    <citation type="submission" date="2021-08" db="EMBL/GenBank/DDBJ databases">
        <title>WGS assembly of Ceratopteris richardii.</title>
        <authorList>
            <person name="Marchant D.B."/>
            <person name="Chen G."/>
            <person name="Jenkins J."/>
            <person name="Shu S."/>
            <person name="Leebens-Mack J."/>
            <person name="Grimwood J."/>
            <person name="Schmutz J."/>
            <person name="Soltis P."/>
            <person name="Soltis D."/>
            <person name="Chen Z.-H."/>
        </authorList>
    </citation>
    <scope>NUCLEOTIDE SEQUENCE</scope>
    <source>
        <strain evidence="2">Whitten #5841</strain>
        <tissue evidence="2">Leaf</tissue>
    </source>
</reference>
<feature type="transmembrane region" description="Helical" evidence="1">
    <location>
        <begin position="221"/>
        <end position="243"/>
    </location>
</feature>
<feature type="transmembrane region" description="Helical" evidence="1">
    <location>
        <begin position="263"/>
        <end position="280"/>
    </location>
</feature>
<gene>
    <name evidence="2" type="ORF">KP509_03G028400</name>
</gene>
<dbReference type="InterPro" id="IPR036869">
    <property type="entry name" value="J_dom_sf"/>
</dbReference>
<dbReference type="Proteomes" id="UP000825935">
    <property type="component" value="Chromosome 3"/>
</dbReference>
<dbReference type="GO" id="GO:0031969">
    <property type="term" value="C:chloroplast membrane"/>
    <property type="evidence" value="ECO:0007669"/>
    <property type="project" value="TreeGrafter"/>
</dbReference>
<keyword evidence="1" id="KW-0812">Transmembrane</keyword>
<protein>
    <submittedName>
        <fullName evidence="2">Uncharacterized protein</fullName>
    </submittedName>
</protein>
<dbReference type="PANTHER" id="PTHR33372">
    <property type="match status" value="1"/>
</dbReference>
<evidence type="ECO:0000313" key="2">
    <source>
        <dbReference type="EMBL" id="KAH7441189.1"/>
    </source>
</evidence>
<dbReference type="AlphaFoldDB" id="A0A8T2VA02"/>
<keyword evidence="1" id="KW-0472">Membrane</keyword>
<name>A0A8T2VA02_CERRI</name>
<dbReference type="Pfam" id="PF11833">
    <property type="entry name" value="CPP1-like"/>
    <property type="match status" value="1"/>
</dbReference>
<evidence type="ECO:0000256" key="1">
    <source>
        <dbReference type="SAM" id="Phobius"/>
    </source>
</evidence>